<dbReference type="SMART" id="SM00534">
    <property type="entry name" value="MUTSac"/>
    <property type="match status" value="1"/>
</dbReference>
<dbReference type="SUPFAM" id="SSF53150">
    <property type="entry name" value="DNA repair protein MutS, domain II"/>
    <property type="match status" value="1"/>
</dbReference>
<feature type="domain" description="HNH nuclease" evidence="7">
    <location>
        <begin position="910"/>
        <end position="969"/>
    </location>
</feature>
<keyword evidence="2" id="KW-0547">Nucleotide-binding</keyword>
<evidence type="ECO:0000256" key="6">
    <source>
        <dbReference type="ARBA" id="ARBA00023204"/>
    </source>
</evidence>
<dbReference type="InterPro" id="IPR027417">
    <property type="entry name" value="P-loop_NTPase"/>
</dbReference>
<dbReference type="Pfam" id="PF00488">
    <property type="entry name" value="MutS_V"/>
    <property type="match status" value="1"/>
</dbReference>
<evidence type="ECO:0000256" key="4">
    <source>
        <dbReference type="ARBA" id="ARBA00022840"/>
    </source>
</evidence>
<comment type="similarity">
    <text evidence="1">Belongs to the DNA mismatch repair MutS family.</text>
</comment>
<dbReference type="Pfam" id="PF05192">
    <property type="entry name" value="MutS_III"/>
    <property type="match status" value="1"/>
</dbReference>
<dbReference type="InterPro" id="IPR007695">
    <property type="entry name" value="DNA_mismatch_repair_MutS-lik_N"/>
</dbReference>
<dbReference type="InterPro" id="IPR007696">
    <property type="entry name" value="DNA_mismatch_repair_MutS_core"/>
</dbReference>
<keyword evidence="5" id="KW-0238">DNA-binding</keyword>
<dbReference type="PANTHER" id="PTHR11361">
    <property type="entry name" value="DNA MISMATCH REPAIR PROTEIN MUTS FAMILY MEMBER"/>
    <property type="match status" value="1"/>
</dbReference>
<dbReference type="InterPro" id="IPR000432">
    <property type="entry name" value="DNA_mismatch_repair_MutS_C"/>
</dbReference>
<evidence type="ECO:0000256" key="3">
    <source>
        <dbReference type="ARBA" id="ARBA00022763"/>
    </source>
</evidence>
<proteinExistence type="inferred from homology"/>
<dbReference type="CDD" id="cd00085">
    <property type="entry name" value="HNHc"/>
    <property type="match status" value="1"/>
</dbReference>
<dbReference type="InterPro" id="IPR016151">
    <property type="entry name" value="DNA_mismatch_repair_MutS_N"/>
</dbReference>
<dbReference type="AlphaFoldDB" id="A0A6C0ECK0"/>
<dbReference type="SUPFAM" id="SSF52540">
    <property type="entry name" value="P-loop containing nucleoside triphosphate hydrolases"/>
    <property type="match status" value="1"/>
</dbReference>
<dbReference type="GO" id="GO:0140664">
    <property type="term" value="F:ATP-dependent DNA damage sensor activity"/>
    <property type="evidence" value="ECO:0007669"/>
    <property type="project" value="InterPro"/>
</dbReference>
<evidence type="ECO:0000313" key="10">
    <source>
        <dbReference type="EMBL" id="QHT26896.1"/>
    </source>
</evidence>
<dbReference type="InterPro" id="IPR036678">
    <property type="entry name" value="MutS_con_dom_sf"/>
</dbReference>
<dbReference type="SUPFAM" id="SSF48334">
    <property type="entry name" value="DNA repair protein MutS, domain III"/>
    <property type="match status" value="1"/>
</dbReference>
<keyword evidence="6" id="KW-0234">DNA repair</keyword>
<reference evidence="10" key="1">
    <citation type="journal article" date="2020" name="Nature">
        <title>Giant virus diversity and host interactions through global metagenomics.</title>
        <authorList>
            <person name="Schulz F."/>
            <person name="Roux S."/>
            <person name="Paez-Espino D."/>
            <person name="Jungbluth S."/>
            <person name="Walsh D.A."/>
            <person name="Denef V.J."/>
            <person name="McMahon K.D."/>
            <person name="Konstantinidis K.T."/>
            <person name="Eloe-Fadrosh E.A."/>
            <person name="Kyrpides N.C."/>
            <person name="Woyke T."/>
        </authorList>
    </citation>
    <scope>NUCLEOTIDE SEQUENCE</scope>
    <source>
        <strain evidence="10">GVMAG-M-3300023179-2</strain>
    </source>
</reference>
<evidence type="ECO:0000256" key="1">
    <source>
        <dbReference type="ARBA" id="ARBA00006271"/>
    </source>
</evidence>
<dbReference type="GO" id="GO:0005739">
    <property type="term" value="C:mitochondrion"/>
    <property type="evidence" value="ECO:0007669"/>
    <property type="project" value="TreeGrafter"/>
</dbReference>
<feature type="domain" description="DNA mismatch repair proteins mutS family" evidence="9">
    <location>
        <begin position="709"/>
        <end position="899"/>
    </location>
</feature>
<evidence type="ECO:0000256" key="5">
    <source>
        <dbReference type="ARBA" id="ARBA00023125"/>
    </source>
</evidence>
<sequence>MILFNIYIQFFLLFKLFIFKNIFSKMNKIMNYQGPILVKNYFDIHEHYIKLYGDRCITICQVGSFGEIYSKFDAIKNPNGIGPNLQLIANQLDIYCTKKNSNSPDSSYMAGFPLQSTTKYIEKLLELNYTIVQINQSSSDPTSRFIYAIHSPATYIENTSNTSKNTFLVSIVLEKTKNQSKSSLCIGLSAYDLSTGNGKTYETYSKNTDTLSSLDDSILFLQNHPPREVIIQSNLLENDLFDNMTITDILNYLNIDSKNLFHFKLVNHTKIGWQLQFLESVYKNESNINIIERLELQYYNYARLSLVILLDYTIAHQPDLVKNLQLPKLFTNDKFLYLGNNAIEQLNVIDSNTNNLCNIINYTKTIIGKKFLMNQLTLPLTDEVQLNKRYESIDTLIKNNHYKHLTNYLEDIYDLDKLTRKLEINIINPCELYQLYISFYQIDKLSNYLKKNKITIFDITDQYNNEIHNWIKDRFILDKINNLNFNNYTETEFTFYNPNVHKDIDDLAQKINISQNFMQYLIKELEQYIDDKKNEKSLITLKYNDRDGYHLLLTNRRCEMLKTKLTKMKTINVNGFELDVKDLEFTELPKSSSTKINCKKVKQLSLELVNYKISMAKKLKETFKLDMIEFLSKNGEVLHLWSKKIAYIDFINSGALCAINNHYTKPIIKNNNVDSYFKATELRHPIIEHISKKTTYVPHNIELGTSTEQNGILLYGINSSGKSTLMKSIGLNIILAQIGYYTASTSFEYYPYNSLFTRIVGTDNLFKGQSSFMVELTELMAILKRNNSNTLIIGDEICKGTEIKSANIIIAYMLETLSKSKTSFITATHLHDLVNMESVKKINNIKVKHLKLTYDPINDTLIYDRFLLDGPGEYFYGLQVAKYMMKDKDFNQRTSELLKEYDIINEKQSKYNSNIFLNQCEICKSKNKLETHHIVWQKDFNNDKINKDKIYLQKNDASNLVVLCSLCHDKVDRNEIIINGWKETTNGIIFDYTLKDNEIIEKKSRYPVEIIEFIKNNKELCGNDAKMCRIKLKEEYDIKISTATIKSLWC</sequence>
<dbReference type="SMART" id="SM00507">
    <property type="entry name" value="HNHc"/>
    <property type="match status" value="1"/>
</dbReference>
<dbReference type="GO" id="GO:0005634">
    <property type="term" value="C:nucleus"/>
    <property type="evidence" value="ECO:0007669"/>
    <property type="project" value="TreeGrafter"/>
</dbReference>
<protein>
    <recommendedName>
        <fullName evidence="11">DNA mismatch repair proteins mutS family domain-containing protein</fullName>
    </recommendedName>
</protein>
<dbReference type="GO" id="GO:0030983">
    <property type="term" value="F:mismatched DNA binding"/>
    <property type="evidence" value="ECO:0007669"/>
    <property type="project" value="InterPro"/>
</dbReference>
<dbReference type="SMART" id="SM00533">
    <property type="entry name" value="MUTSd"/>
    <property type="match status" value="1"/>
</dbReference>
<keyword evidence="4" id="KW-0067">ATP-binding</keyword>
<dbReference type="InterPro" id="IPR045076">
    <property type="entry name" value="MutS"/>
</dbReference>
<dbReference type="EMBL" id="MN739804">
    <property type="protein sequence ID" value="QHT26896.1"/>
    <property type="molecule type" value="Genomic_DNA"/>
</dbReference>
<dbReference type="GO" id="GO:0043504">
    <property type="term" value="P:mitochondrial DNA repair"/>
    <property type="evidence" value="ECO:0007669"/>
    <property type="project" value="TreeGrafter"/>
</dbReference>
<dbReference type="Gene3D" id="3.40.1170.10">
    <property type="entry name" value="DNA repair protein MutS, domain I"/>
    <property type="match status" value="1"/>
</dbReference>
<evidence type="ECO:0000259" key="7">
    <source>
        <dbReference type="SMART" id="SM00507"/>
    </source>
</evidence>
<dbReference type="Gene3D" id="1.10.1420.10">
    <property type="match status" value="1"/>
</dbReference>
<keyword evidence="3" id="KW-0227">DNA damage</keyword>
<dbReference type="PANTHER" id="PTHR11361:SF34">
    <property type="entry name" value="DNA MISMATCH REPAIR PROTEIN MSH1, MITOCHONDRIAL"/>
    <property type="match status" value="1"/>
</dbReference>
<dbReference type="Pfam" id="PF01624">
    <property type="entry name" value="MutS_I"/>
    <property type="match status" value="1"/>
</dbReference>
<dbReference type="InterPro" id="IPR036187">
    <property type="entry name" value="DNA_mismatch_repair_MutS_sf"/>
</dbReference>
<dbReference type="InterPro" id="IPR003615">
    <property type="entry name" value="HNH_nuc"/>
</dbReference>
<feature type="domain" description="DNA mismatch repair protein MutS core" evidence="8">
    <location>
        <begin position="351"/>
        <end position="690"/>
    </location>
</feature>
<evidence type="ECO:0000259" key="8">
    <source>
        <dbReference type="SMART" id="SM00533"/>
    </source>
</evidence>
<dbReference type="SUPFAM" id="SSF55271">
    <property type="entry name" value="DNA repair protein MutS, domain I"/>
    <property type="match status" value="1"/>
</dbReference>
<dbReference type="GO" id="GO:0006298">
    <property type="term" value="P:mismatch repair"/>
    <property type="evidence" value="ECO:0007669"/>
    <property type="project" value="InterPro"/>
</dbReference>
<evidence type="ECO:0000259" key="9">
    <source>
        <dbReference type="SMART" id="SM00534"/>
    </source>
</evidence>
<dbReference type="Gene3D" id="3.40.50.300">
    <property type="entry name" value="P-loop containing nucleotide triphosphate hydrolases"/>
    <property type="match status" value="1"/>
</dbReference>
<dbReference type="GO" id="GO:0005524">
    <property type="term" value="F:ATP binding"/>
    <property type="evidence" value="ECO:0007669"/>
    <property type="project" value="UniProtKB-KW"/>
</dbReference>
<accession>A0A6C0ECK0</accession>
<evidence type="ECO:0000256" key="2">
    <source>
        <dbReference type="ARBA" id="ARBA00022741"/>
    </source>
</evidence>
<organism evidence="10">
    <name type="scientific">viral metagenome</name>
    <dbReference type="NCBI Taxonomy" id="1070528"/>
    <lineage>
        <taxon>unclassified sequences</taxon>
        <taxon>metagenomes</taxon>
        <taxon>organismal metagenomes</taxon>
    </lineage>
</organism>
<name>A0A6C0ECK0_9ZZZZ</name>
<evidence type="ECO:0008006" key="11">
    <source>
        <dbReference type="Google" id="ProtNLM"/>
    </source>
</evidence>